<keyword evidence="1" id="KW-0378">Hydrolase</keyword>
<accession>A0A1R1S959</accession>
<feature type="domain" description="PPM-type phosphatase" evidence="3">
    <location>
        <begin position="144"/>
        <end position="367"/>
    </location>
</feature>
<keyword evidence="2" id="KW-1133">Transmembrane helix</keyword>
<keyword evidence="2" id="KW-0812">Transmembrane</keyword>
<dbReference type="InterPro" id="IPR036457">
    <property type="entry name" value="PPM-type-like_dom_sf"/>
</dbReference>
<dbReference type="PANTHER" id="PTHR43156:SF2">
    <property type="entry name" value="STAGE II SPORULATION PROTEIN E"/>
    <property type="match status" value="1"/>
</dbReference>
<evidence type="ECO:0000313" key="4">
    <source>
        <dbReference type="EMBL" id="OMI34901.1"/>
    </source>
</evidence>
<dbReference type="Gene3D" id="3.60.40.10">
    <property type="entry name" value="PPM-type phosphatase domain"/>
    <property type="match status" value="1"/>
</dbReference>
<keyword evidence="5" id="KW-1185">Reference proteome</keyword>
<dbReference type="EMBL" id="ASQP01000432">
    <property type="protein sequence ID" value="OMI34901.1"/>
    <property type="molecule type" value="Genomic_DNA"/>
</dbReference>
<evidence type="ECO:0000256" key="2">
    <source>
        <dbReference type="SAM" id="Phobius"/>
    </source>
</evidence>
<dbReference type="AlphaFoldDB" id="A0A1R1S959"/>
<feature type="transmembrane region" description="Helical" evidence="2">
    <location>
        <begin position="47"/>
        <end position="74"/>
    </location>
</feature>
<evidence type="ECO:0000256" key="1">
    <source>
        <dbReference type="ARBA" id="ARBA00022801"/>
    </source>
</evidence>
<keyword evidence="2" id="KW-0472">Membrane</keyword>
<dbReference type="SUPFAM" id="SSF81606">
    <property type="entry name" value="PP2C-like"/>
    <property type="match status" value="1"/>
</dbReference>
<dbReference type="GO" id="GO:0016791">
    <property type="term" value="F:phosphatase activity"/>
    <property type="evidence" value="ECO:0007669"/>
    <property type="project" value="TreeGrafter"/>
</dbReference>
<comment type="caution">
    <text evidence="4">The sequence shown here is derived from an EMBL/GenBank/DDBJ whole genome shotgun (WGS) entry which is preliminary data.</text>
</comment>
<dbReference type="RefSeq" id="WP_076972024.1">
    <property type="nucleotide sequence ID" value="NZ_ASQP01000432.1"/>
</dbReference>
<dbReference type="InterPro" id="IPR001932">
    <property type="entry name" value="PPM-type_phosphatase-like_dom"/>
</dbReference>
<feature type="transmembrane region" description="Helical" evidence="2">
    <location>
        <begin position="95"/>
        <end position="112"/>
    </location>
</feature>
<proteinExistence type="predicted"/>
<name>A0A1R1S959_9ACTN</name>
<protein>
    <recommendedName>
        <fullName evidence="3">PPM-type phosphatase domain-containing protein</fullName>
    </recommendedName>
</protein>
<gene>
    <name evidence="4" type="ORF">SPAR_34151</name>
</gene>
<dbReference type="PANTHER" id="PTHR43156">
    <property type="entry name" value="STAGE II SPORULATION PROTEIN E-RELATED"/>
    <property type="match status" value="1"/>
</dbReference>
<dbReference type="InterPro" id="IPR052016">
    <property type="entry name" value="Bact_Sigma-Reg"/>
</dbReference>
<dbReference type="SMART" id="SM00331">
    <property type="entry name" value="PP2C_SIG"/>
    <property type="match status" value="1"/>
</dbReference>
<organism evidence="4 5">
    <name type="scientific">Streptomyces sparsogenes DSM 40356</name>
    <dbReference type="NCBI Taxonomy" id="1331668"/>
    <lineage>
        <taxon>Bacteria</taxon>
        <taxon>Bacillati</taxon>
        <taxon>Actinomycetota</taxon>
        <taxon>Actinomycetes</taxon>
        <taxon>Kitasatosporales</taxon>
        <taxon>Streptomycetaceae</taxon>
        <taxon>Streptomyces</taxon>
    </lineage>
</organism>
<evidence type="ECO:0000313" key="5">
    <source>
        <dbReference type="Proteomes" id="UP000186168"/>
    </source>
</evidence>
<dbReference type="FunFam" id="3.60.40.10:FF:000058">
    <property type="entry name" value="Stage II sporulation protein E"/>
    <property type="match status" value="1"/>
</dbReference>
<sequence>MRARQPLPVRPVVSRRWNRALLAIPLALIVAITVLDAQTPESIHLGPFLIAAPAITASFAGAATTGAIGALAVVAQGVSSALHGGLMTANHQAQLGTLLVISVLVTVFRLVADRHQRRLIQVRSVAVAAQEVLLRPLPDRIGPLRIASVYLAAEEEAQIGGDLYAAVATKEGTRLVIGDVRGKGLAAVGDAAVLIGAFRGSAYRNLSLPAVAVHLGNAMRWNWEHGGRDGQHAQESFVTALVLDVYEGRPLAAMVNCGHPCPLLLRDGKVHQLELGEPAPPLGLAPESESDYHAETRDFVDGDLLLLYTDGLIEARDATGAFYPLCDRVAAWTGDDPQSLVRYLHEDLLRHTGGHVNDDAAIVVLARCPEPRAP</sequence>
<reference evidence="4 5" key="1">
    <citation type="submission" date="2013-05" db="EMBL/GenBank/DDBJ databases">
        <title>Genome sequence of Streptomyces sparsogenes DSM 40356.</title>
        <authorList>
            <person name="Coyne S."/>
            <person name="Seebeck F.P."/>
        </authorList>
    </citation>
    <scope>NUCLEOTIDE SEQUENCE [LARGE SCALE GENOMIC DNA]</scope>
    <source>
        <strain evidence="4 5">DSM 40356</strain>
    </source>
</reference>
<dbReference type="Pfam" id="PF07228">
    <property type="entry name" value="SpoIIE"/>
    <property type="match status" value="1"/>
</dbReference>
<evidence type="ECO:0000259" key="3">
    <source>
        <dbReference type="SMART" id="SM00331"/>
    </source>
</evidence>
<dbReference type="Proteomes" id="UP000186168">
    <property type="component" value="Unassembled WGS sequence"/>
</dbReference>